<dbReference type="Gene3D" id="1.10.510.10">
    <property type="entry name" value="Transferase(Phosphotransferase) domain 1"/>
    <property type="match status" value="1"/>
</dbReference>
<evidence type="ECO:0000256" key="7">
    <source>
        <dbReference type="ARBA" id="ARBA00037391"/>
    </source>
</evidence>
<dbReference type="Ensembl" id="ENSSDAT00000026738.1">
    <property type="protein sequence ID" value="ENSSDAP00000023359.1"/>
    <property type="gene ID" value="ENSSDAG00000021295.1"/>
</dbReference>
<feature type="domain" description="Protein kinase" evidence="13">
    <location>
        <begin position="27"/>
        <end position="273"/>
    </location>
</feature>
<organism evidence="14 15">
    <name type="scientific">Spermophilus dauricus</name>
    <name type="common">Daurian ground squirrel</name>
    <dbReference type="NCBI Taxonomy" id="99837"/>
    <lineage>
        <taxon>Eukaryota</taxon>
        <taxon>Metazoa</taxon>
        <taxon>Chordata</taxon>
        <taxon>Craniata</taxon>
        <taxon>Vertebrata</taxon>
        <taxon>Euteleostomi</taxon>
        <taxon>Mammalia</taxon>
        <taxon>Eutheria</taxon>
        <taxon>Euarchontoglires</taxon>
        <taxon>Glires</taxon>
        <taxon>Rodentia</taxon>
        <taxon>Sciuromorpha</taxon>
        <taxon>Sciuridae</taxon>
        <taxon>Xerinae</taxon>
        <taxon>Marmotini</taxon>
        <taxon>Spermophilus</taxon>
    </lineage>
</organism>
<feature type="binding site" evidence="11">
    <location>
        <position position="56"/>
    </location>
    <ligand>
        <name>ATP</name>
        <dbReference type="ChEBI" id="CHEBI:30616"/>
    </ligand>
</feature>
<comment type="similarity">
    <text evidence="8">Belongs to the protein kinase superfamily. CAMK Ser/Thr protein kinase family. Smok subfamily.</text>
</comment>
<dbReference type="GO" id="GO:0005737">
    <property type="term" value="C:cytoplasm"/>
    <property type="evidence" value="ECO:0007669"/>
    <property type="project" value="TreeGrafter"/>
</dbReference>
<proteinExistence type="inferred from homology"/>
<dbReference type="AlphaFoldDB" id="A0A8C9QM79"/>
<evidence type="ECO:0000256" key="10">
    <source>
        <dbReference type="ARBA" id="ARBA00048679"/>
    </source>
</evidence>
<sequence>MTDQCSQSRVALQEQSSCSEPAFTDHYMVLKDIGEGGFGQLKLARHLLTGTEVAVKVLAKVATKFTLLSEPEMMADLDHPNVIHLFQVMETKKYVYLIMEHAGGGELWDFIPETGMEEEEARRLFRQIGQAVQYCHQKGIVHLDLKPENVMVDDERNVKLIDFGLSTRVTAGQKLNKFFGTLLYVPPEIICHQEYEGPPADIWSLGVVLYSMLTGIWPFEASTDNELKKLIMLGRYIIPSHVSKEAKSLIREILKVDPKQRPTIDQVMGHPWLTQGEEASPSSSCEVLPKLPDLTILKTMINMVITDFQTQNEMTTEVSYRF</sequence>
<dbReference type="InterPro" id="IPR000719">
    <property type="entry name" value="Prot_kinase_dom"/>
</dbReference>
<accession>A0A8C9QM79</accession>
<comment type="catalytic activity">
    <reaction evidence="9">
        <text>L-threonyl-[protein] + ATP = O-phospho-L-threonyl-[protein] + ADP + H(+)</text>
        <dbReference type="Rhea" id="RHEA:46608"/>
        <dbReference type="Rhea" id="RHEA-COMP:11060"/>
        <dbReference type="Rhea" id="RHEA-COMP:11605"/>
        <dbReference type="ChEBI" id="CHEBI:15378"/>
        <dbReference type="ChEBI" id="CHEBI:30013"/>
        <dbReference type="ChEBI" id="CHEBI:30616"/>
        <dbReference type="ChEBI" id="CHEBI:61977"/>
        <dbReference type="ChEBI" id="CHEBI:456216"/>
        <dbReference type="EC" id="2.7.11.1"/>
    </reaction>
</comment>
<keyword evidence="6 11" id="KW-0067">ATP-binding</keyword>
<dbReference type="SUPFAM" id="SSF56112">
    <property type="entry name" value="Protein kinase-like (PK-like)"/>
    <property type="match status" value="1"/>
</dbReference>
<evidence type="ECO:0000256" key="9">
    <source>
        <dbReference type="ARBA" id="ARBA00047899"/>
    </source>
</evidence>
<dbReference type="GO" id="GO:0005524">
    <property type="term" value="F:ATP binding"/>
    <property type="evidence" value="ECO:0007669"/>
    <property type="project" value="UniProtKB-UniRule"/>
</dbReference>
<evidence type="ECO:0000256" key="4">
    <source>
        <dbReference type="ARBA" id="ARBA00022741"/>
    </source>
</evidence>
<reference evidence="14" key="1">
    <citation type="submission" date="2025-08" db="UniProtKB">
        <authorList>
            <consortium name="Ensembl"/>
        </authorList>
    </citation>
    <scope>IDENTIFICATION</scope>
</reference>
<dbReference type="FunFam" id="3.30.200.20:FF:000003">
    <property type="entry name" value="Non-specific serine/threonine protein kinase"/>
    <property type="match status" value="1"/>
</dbReference>
<dbReference type="Proteomes" id="UP000694422">
    <property type="component" value="Unplaced"/>
</dbReference>
<evidence type="ECO:0000259" key="13">
    <source>
        <dbReference type="PROSITE" id="PS50011"/>
    </source>
</evidence>
<keyword evidence="4 11" id="KW-0547">Nucleotide-binding</keyword>
<keyword evidence="2 12" id="KW-0723">Serine/threonine-protein kinase</keyword>
<reference evidence="14" key="2">
    <citation type="submission" date="2025-09" db="UniProtKB">
        <authorList>
            <consortium name="Ensembl"/>
        </authorList>
    </citation>
    <scope>IDENTIFICATION</scope>
</reference>
<keyword evidence="3" id="KW-0808">Transferase</keyword>
<dbReference type="PROSITE" id="PS50011">
    <property type="entry name" value="PROTEIN_KINASE_DOM"/>
    <property type="match status" value="1"/>
</dbReference>
<evidence type="ECO:0000256" key="2">
    <source>
        <dbReference type="ARBA" id="ARBA00022527"/>
    </source>
</evidence>
<protein>
    <recommendedName>
        <fullName evidence="1">non-specific serine/threonine protein kinase</fullName>
        <ecNumber evidence="1">2.7.11.1</ecNumber>
    </recommendedName>
</protein>
<comment type="function">
    <text evidence="7">May play a role in sperm motility, especially in the regulation of flagellar function.</text>
</comment>
<evidence type="ECO:0000256" key="6">
    <source>
        <dbReference type="ARBA" id="ARBA00022840"/>
    </source>
</evidence>
<dbReference type="FunFam" id="1.10.510.10:FF:000571">
    <property type="entry name" value="Maternal embryonic leucine zipper kinase"/>
    <property type="match status" value="1"/>
</dbReference>
<keyword evidence="5" id="KW-0418">Kinase</keyword>
<evidence type="ECO:0000256" key="3">
    <source>
        <dbReference type="ARBA" id="ARBA00022679"/>
    </source>
</evidence>
<dbReference type="InterPro" id="IPR011009">
    <property type="entry name" value="Kinase-like_dom_sf"/>
</dbReference>
<evidence type="ECO:0000256" key="8">
    <source>
        <dbReference type="ARBA" id="ARBA00038181"/>
    </source>
</evidence>
<evidence type="ECO:0000256" key="11">
    <source>
        <dbReference type="PROSITE-ProRule" id="PRU10141"/>
    </source>
</evidence>
<dbReference type="EC" id="2.7.11.1" evidence="1"/>
<dbReference type="CDD" id="cd14003">
    <property type="entry name" value="STKc_AMPK-like"/>
    <property type="match status" value="1"/>
</dbReference>
<name>A0A8C9QM79_SPEDA</name>
<dbReference type="GO" id="GO:0035556">
    <property type="term" value="P:intracellular signal transduction"/>
    <property type="evidence" value="ECO:0007669"/>
    <property type="project" value="TreeGrafter"/>
</dbReference>
<evidence type="ECO:0000256" key="1">
    <source>
        <dbReference type="ARBA" id="ARBA00012513"/>
    </source>
</evidence>
<dbReference type="SMART" id="SM00220">
    <property type="entry name" value="S_TKc"/>
    <property type="match status" value="1"/>
</dbReference>
<dbReference type="InterPro" id="IPR017441">
    <property type="entry name" value="Protein_kinase_ATP_BS"/>
</dbReference>
<dbReference type="InterPro" id="IPR008271">
    <property type="entry name" value="Ser/Thr_kinase_AS"/>
</dbReference>
<dbReference type="PANTHER" id="PTHR24346">
    <property type="entry name" value="MAP/MICROTUBULE AFFINITY-REGULATING KINASE"/>
    <property type="match status" value="1"/>
</dbReference>
<evidence type="ECO:0000256" key="5">
    <source>
        <dbReference type="ARBA" id="ARBA00022777"/>
    </source>
</evidence>
<dbReference type="GO" id="GO:0004674">
    <property type="term" value="F:protein serine/threonine kinase activity"/>
    <property type="evidence" value="ECO:0007669"/>
    <property type="project" value="UniProtKB-KW"/>
</dbReference>
<dbReference type="PROSITE" id="PS00108">
    <property type="entry name" value="PROTEIN_KINASE_ST"/>
    <property type="match status" value="1"/>
</dbReference>
<evidence type="ECO:0000256" key="12">
    <source>
        <dbReference type="RuleBase" id="RU000304"/>
    </source>
</evidence>
<dbReference type="PROSITE" id="PS00107">
    <property type="entry name" value="PROTEIN_KINASE_ATP"/>
    <property type="match status" value="1"/>
</dbReference>
<comment type="catalytic activity">
    <reaction evidence="10">
        <text>L-seryl-[protein] + ATP = O-phospho-L-seryl-[protein] + ADP + H(+)</text>
        <dbReference type="Rhea" id="RHEA:17989"/>
        <dbReference type="Rhea" id="RHEA-COMP:9863"/>
        <dbReference type="Rhea" id="RHEA-COMP:11604"/>
        <dbReference type="ChEBI" id="CHEBI:15378"/>
        <dbReference type="ChEBI" id="CHEBI:29999"/>
        <dbReference type="ChEBI" id="CHEBI:30616"/>
        <dbReference type="ChEBI" id="CHEBI:83421"/>
        <dbReference type="ChEBI" id="CHEBI:456216"/>
        <dbReference type="EC" id="2.7.11.1"/>
    </reaction>
</comment>
<evidence type="ECO:0000313" key="14">
    <source>
        <dbReference type="Ensembl" id="ENSSDAP00000023359.1"/>
    </source>
</evidence>
<keyword evidence="15" id="KW-1185">Reference proteome</keyword>
<dbReference type="PANTHER" id="PTHR24346:SF95">
    <property type="entry name" value="SPERM MOTILITY KINASE 3A"/>
    <property type="match status" value="1"/>
</dbReference>
<dbReference type="Pfam" id="PF00069">
    <property type="entry name" value="Pkinase"/>
    <property type="match status" value="1"/>
</dbReference>
<evidence type="ECO:0000313" key="15">
    <source>
        <dbReference type="Proteomes" id="UP000694422"/>
    </source>
</evidence>